<evidence type="ECO:0000313" key="2">
    <source>
        <dbReference type="Proteomes" id="UP000051326"/>
    </source>
</evidence>
<dbReference type="PANTHER" id="PTHR43861:SF1">
    <property type="entry name" value="TRANS-ACONITATE 2-METHYLTRANSFERASE"/>
    <property type="match status" value="1"/>
</dbReference>
<dbReference type="Pfam" id="PF13489">
    <property type="entry name" value="Methyltransf_23"/>
    <property type="match status" value="1"/>
</dbReference>
<dbReference type="GO" id="GO:0016740">
    <property type="term" value="F:transferase activity"/>
    <property type="evidence" value="ECO:0007669"/>
    <property type="project" value="UniProtKB-KW"/>
</dbReference>
<dbReference type="SUPFAM" id="SSF53335">
    <property type="entry name" value="S-adenosyl-L-methionine-dependent methyltransferases"/>
    <property type="match status" value="1"/>
</dbReference>
<gene>
    <name evidence="1" type="ORF">PHA8399_02535</name>
</gene>
<reference evidence="1 2" key="1">
    <citation type="submission" date="2015-09" db="EMBL/GenBank/DDBJ databases">
        <authorList>
            <consortium name="Swine Surveillance"/>
        </authorList>
    </citation>
    <scope>NUCLEOTIDE SEQUENCE [LARGE SCALE GENOMIC DNA]</scope>
    <source>
        <strain evidence="1 2">CECT 8399</strain>
    </source>
</reference>
<accession>A0A0P1HAK3</accession>
<dbReference type="InterPro" id="IPR029063">
    <property type="entry name" value="SAM-dependent_MTases_sf"/>
</dbReference>
<dbReference type="AlphaFoldDB" id="A0A0P1HAK3"/>
<name>A0A0P1HAK3_9RHOB</name>
<sequence length="199" mass="21472">MSDRQTLDVYAAAARAYADGFARPDDRFHDPDFAAFIARLPAGARILDLGCGPGHWAARFKEMGFTVSAMDASPEMAELAKSGFGIEVEVATFEAVRGKGPFDGIWANFSLLHAPRADLPGHLAQVHRALNPGGIFHIGMKLGDGEGRDKLGRFYAYYSEDELKNLLQDAGFTVTRTRRGNGQGLAGGVETYVILTAHA</sequence>
<dbReference type="Proteomes" id="UP000051326">
    <property type="component" value="Unassembled WGS sequence"/>
</dbReference>
<evidence type="ECO:0000313" key="1">
    <source>
        <dbReference type="EMBL" id="CUI00404.1"/>
    </source>
</evidence>
<dbReference type="PANTHER" id="PTHR43861">
    <property type="entry name" value="TRANS-ACONITATE 2-METHYLTRANSFERASE-RELATED"/>
    <property type="match status" value="1"/>
</dbReference>
<dbReference type="RefSeq" id="WP_058286492.1">
    <property type="nucleotide sequence ID" value="NZ_CYSR01000026.1"/>
</dbReference>
<dbReference type="STRING" id="1396826.PHA8399_02535"/>
<protein>
    <submittedName>
        <fullName evidence="1">Mg-protoporphyrin IX methyl transferase</fullName>
    </submittedName>
</protein>
<proteinExistence type="predicted"/>
<keyword evidence="1" id="KW-0808">Transferase</keyword>
<organism evidence="1 2">
    <name type="scientific">Leisingera aquaemixtae</name>
    <dbReference type="NCBI Taxonomy" id="1396826"/>
    <lineage>
        <taxon>Bacteria</taxon>
        <taxon>Pseudomonadati</taxon>
        <taxon>Pseudomonadota</taxon>
        <taxon>Alphaproteobacteria</taxon>
        <taxon>Rhodobacterales</taxon>
        <taxon>Roseobacteraceae</taxon>
        <taxon>Leisingera</taxon>
    </lineage>
</organism>
<dbReference type="CDD" id="cd02440">
    <property type="entry name" value="AdoMet_MTases"/>
    <property type="match status" value="1"/>
</dbReference>
<dbReference type="EMBL" id="CYSR01000026">
    <property type="protein sequence ID" value="CUI00404.1"/>
    <property type="molecule type" value="Genomic_DNA"/>
</dbReference>
<dbReference type="Gene3D" id="3.40.50.150">
    <property type="entry name" value="Vaccinia Virus protein VP39"/>
    <property type="match status" value="1"/>
</dbReference>